<gene>
    <name evidence="2" type="ORF">BU26DRAFT_509657</name>
</gene>
<dbReference type="AlphaFoldDB" id="A0A6A6I1P4"/>
<dbReference type="RefSeq" id="XP_033678896.1">
    <property type="nucleotide sequence ID" value="XM_033827161.1"/>
</dbReference>
<dbReference type="GeneID" id="54580491"/>
<protein>
    <submittedName>
        <fullName evidence="2">Uncharacterized protein</fullName>
    </submittedName>
</protein>
<proteinExistence type="predicted"/>
<organism evidence="2 3">
    <name type="scientific">Trematosphaeria pertusa</name>
    <dbReference type="NCBI Taxonomy" id="390896"/>
    <lineage>
        <taxon>Eukaryota</taxon>
        <taxon>Fungi</taxon>
        <taxon>Dikarya</taxon>
        <taxon>Ascomycota</taxon>
        <taxon>Pezizomycotina</taxon>
        <taxon>Dothideomycetes</taxon>
        <taxon>Pleosporomycetidae</taxon>
        <taxon>Pleosporales</taxon>
        <taxon>Massarineae</taxon>
        <taxon>Trematosphaeriaceae</taxon>
        <taxon>Trematosphaeria</taxon>
    </lineage>
</organism>
<keyword evidence="3" id="KW-1185">Reference proteome</keyword>
<feature type="region of interest" description="Disordered" evidence="1">
    <location>
        <begin position="428"/>
        <end position="465"/>
    </location>
</feature>
<dbReference type="Proteomes" id="UP000800094">
    <property type="component" value="Unassembled WGS sequence"/>
</dbReference>
<reference evidence="2" key="1">
    <citation type="journal article" date="2020" name="Stud. Mycol.">
        <title>101 Dothideomycetes genomes: a test case for predicting lifestyles and emergence of pathogens.</title>
        <authorList>
            <person name="Haridas S."/>
            <person name="Albert R."/>
            <person name="Binder M."/>
            <person name="Bloem J."/>
            <person name="Labutti K."/>
            <person name="Salamov A."/>
            <person name="Andreopoulos B."/>
            <person name="Baker S."/>
            <person name="Barry K."/>
            <person name="Bills G."/>
            <person name="Bluhm B."/>
            <person name="Cannon C."/>
            <person name="Castanera R."/>
            <person name="Culley D."/>
            <person name="Daum C."/>
            <person name="Ezra D."/>
            <person name="Gonzalez J."/>
            <person name="Henrissat B."/>
            <person name="Kuo A."/>
            <person name="Liang C."/>
            <person name="Lipzen A."/>
            <person name="Lutzoni F."/>
            <person name="Magnuson J."/>
            <person name="Mondo S."/>
            <person name="Nolan M."/>
            <person name="Ohm R."/>
            <person name="Pangilinan J."/>
            <person name="Park H.-J."/>
            <person name="Ramirez L."/>
            <person name="Alfaro M."/>
            <person name="Sun H."/>
            <person name="Tritt A."/>
            <person name="Yoshinaga Y."/>
            <person name="Zwiers L.-H."/>
            <person name="Turgeon B."/>
            <person name="Goodwin S."/>
            <person name="Spatafora J."/>
            <person name="Crous P."/>
            <person name="Grigoriev I."/>
        </authorList>
    </citation>
    <scope>NUCLEOTIDE SEQUENCE</scope>
    <source>
        <strain evidence="2">CBS 122368</strain>
    </source>
</reference>
<feature type="compositionally biased region" description="Low complexity" evidence="1">
    <location>
        <begin position="361"/>
        <end position="401"/>
    </location>
</feature>
<evidence type="ECO:0000256" key="1">
    <source>
        <dbReference type="SAM" id="MobiDB-lite"/>
    </source>
</evidence>
<evidence type="ECO:0000313" key="2">
    <source>
        <dbReference type="EMBL" id="KAF2243892.1"/>
    </source>
</evidence>
<feature type="compositionally biased region" description="Pro residues" evidence="1">
    <location>
        <begin position="432"/>
        <end position="441"/>
    </location>
</feature>
<sequence>MPRLQLPSSFGGSRTARIVALAAVGTVSTYALVKIAKHLSRSNSPLASSLKFGLRRPHYTLDSKDRLYLADVANGKDRRSRAPRQQKSLPWYGQGMDAEYDIDLWGVKEHGVAVTTYLNALFYLAIPRSMGAPGQLSFDTAPTAAVDSNIPDKTVYSLAALKRLAIRHLQHRTPRTHQLLLGWYIEEPPTFDWQKLNFVIDLHIGMKFNIVPRGFLDAVIYNLRDIAPREPHEETPWYSRYYLPRDLGITPCSDSALKELEAEYGPLPTQIDWHPVPIPGLAARSSENKLTMAAYGRGQASMAALVRERVEKGESYHSDGFVDIEEGDDYFSYHIFQATVCEKLRKEVEAFEQKQLQLQLQQQSRAEQQPSNSSSSKSSQNRSRPSSKPSSGSSQSEQEPPTTAFDKQEPHRATAQEFHAAKALYHAHANPNHPPRPPPGFTPSQPHNHVSTAPSTPPGFPSRARGANKILFVPGLYLHEDLEEDLKKGSKARPLTLQRYRLLDRGGYFQKATKPSLETRIRRRLQARVVTYRR</sequence>
<name>A0A6A6I1P4_9PLEO</name>
<dbReference type="EMBL" id="ML987204">
    <property type="protein sequence ID" value="KAF2243892.1"/>
    <property type="molecule type" value="Genomic_DNA"/>
</dbReference>
<evidence type="ECO:0000313" key="3">
    <source>
        <dbReference type="Proteomes" id="UP000800094"/>
    </source>
</evidence>
<feature type="region of interest" description="Disordered" evidence="1">
    <location>
        <begin position="361"/>
        <end position="414"/>
    </location>
</feature>
<accession>A0A6A6I1P4</accession>